<feature type="binding site" evidence="13">
    <location>
        <position position="226"/>
    </location>
    <ligand>
        <name>1-deoxy-D-xylulose 5-phosphate</name>
        <dbReference type="ChEBI" id="CHEBI:57792"/>
    </ligand>
</feature>
<keyword evidence="7 13" id="KW-0560">Oxidoreductase</keyword>
<dbReference type="InterPro" id="IPR036291">
    <property type="entry name" value="NAD(P)-bd_dom_sf"/>
</dbReference>
<dbReference type="GO" id="GO:0030604">
    <property type="term" value="F:1-deoxy-D-xylulose-5-phosphate reductoisomerase activity"/>
    <property type="evidence" value="ECO:0007669"/>
    <property type="project" value="UniProtKB-UniRule"/>
</dbReference>
<dbReference type="Pfam" id="PF02670">
    <property type="entry name" value="DXP_reductoisom"/>
    <property type="match status" value="1"/>
</dbReference>
<feature type="binding site" evidence="13">
    <location>
        <position position="217"/>
    </location>
    <ligand>
        <name>1-deoxy-D-xylulose 5-phosphate</name>
        <dbReference type="ChEBI" id="CHEBI:57792"/>
    </ligand>
</feature>
<keyword evidence="8 13" id="KW-0464">Manganese</keyword>
<dbReference type="InterPro" id="IPR036169">
    <property type="entry name" value="DXPR_C_sf"/>
</dbReference>
<feature type="binding site" evidence="13">
    <location>
        <position position="222"/>
    </location>
    <ligand>
        <name>1-deoxy-D-xylulose 5-phosphate</name>
        <dbReference type="ChEBI" id="CHEBI:57792"/>
    </ligand>
</feature>
<feature type="binding site" evidence="13">
    <location>
        <position position="204"/>
    </location>
    <ligand>
        <name>1-deoxy-D-xylulose 5-phosphate</name>
        <dbReference type="ChEBI" id="CHEBI:57792"/>
    </ligand>
</feature>
<evidence type="ECO:0000256" key="3">
    <source>
        <dbReference type="ARBA" id="ARBA00006825"/>
    </source>
</evidence>
<dbReference type="SUPFAM" id="SSF51735">
    <property type="entry name" value="NAD(P)-binding Rossmann-fold domains"/>
    <property type="match status" value="1"/>
</dbReference>
<accession>A0A370CG10</accession>
<evidence type="ECO:0000256" key="4">
    <source>
        <dbReference type="ARBA" id="ARBA00012366"/>
    </source>
</evidence>
<feature type="binding site" evidence="13">
    <location>
        <position position="210"/>
    </location>
    <ligand>
        <name>NADPH</name>
        <dbReference type="ChEBI" id="CHEBI:57783"/>
    </ligand>
</feature>
<dbReference type="NCBIfam" id="TIGR00243">
    <property type="entry name" value="Dxr"/>
    <property type="match status" value="1"/>
</dbReference>
<feature type="binding site" evidence="13">
    <location>
        <position position="12"/>
    </location>
    <ligand>
        <name>NADPH</name>
        <dbReference type="ChEBI" id="CHEBI:57783"/>
    </ligand>
</feature>
<dbReference type="EMBL" id="NMOS02000019">
    <property type="protein sequence ID" value="RDH40022.1"/>
    <property type="molecule type" value="Genomic_DNA"/>
</dbReference>
<reference evidence="17 18" key="2">
    <citation type="journal article" date="2018" name="J. Invertebr. Pathol.">
        <title>'Candidatus Aquirickettsiella gammari' (Gammaproteobacteria: Legionellales: Coxiellaceae): A bacterial pathogen of the freshwater crustacean Gammarus fossarum (Malacostraca: Amphipoda).</title>
        <authorList>
            <person name="Bojko J."/>
            <person name="Dunn A.M."/>
            <person name="Stebbing P.D."/>
            <person name="van Aerle R."/>
            <person name="Bacela-Spychalska K."/>
            <person name="Bean T.P."/>
            <person name="Urrutia A."/>
            <person name="Stentiford G.D."/>
        </authorList>
    </citation>
    <scope>NUCLEOTIDE SEQUENCE [LARGE SCALE GENOMIC DNA]</scope>
    <source>
        <strain evidence="17">RA15029</strain>
    </source>
</reference>
<dbReference type="GO" id="GO:0070402">
    <property type="term" value="F:NADPH binding"/>
    <property type="evidence" value="ECO:0007669"/>
    <property type="project" value="InterPro"/>
</dbReference>
<evidence type="ECO:0000256" key="5">
    <source>
        <dbReference type="ARBA" id="ARBA00022723"/>
    </source>
</evidence>
<dbReference type="HAMAP" id="MF_00183">
    <property type="entry name" value="DXP_reductoisom"/>
    <property type="match status" value="1"/>
</dbReference>
<organism evidence="17 18">
    <name type="scientific">Candidatus Aquirickettsiella gammari</name>
    <dbReference type="NCBI Taxonomy" id="2016198"/>
    <lineage>
        <taxon>Bacteria</taxon>
        <taxon>Pseudomonadati</taxon>
        <taxon>Pseudomonadota</taxon>
        <taxon>Gammaproteobacteria</taxon>
        <taxon>Legionellales</taxon>
        <taxon>Coxiellaceae</taxon>
        <taxon>Candidatus Aquirickettsiella</taxon>
    </lineage>
</organism>
<dbReference type="InterPro" id="IPR003821">
    <property type="entry name" value="DXP_reductoisomerase"/>
</dbReference>
<evidence type="ECO:0000256" key="2">
    <source>
        <dbReference type="ARBA" id="ARBA00005094"/>
    </source>
</evidence>
<feature type="domain" description="1-deoxy-D-xylulose 5-phosphate reductoisomerase C-terminal" evidence="15">
    <location>
        <begin position="146"/>
        <end position="234"/>
    </location>
</feature>
<dbReference type="FunFam" id="1.10.1740.10:FF:000004">
    <property type="entry name" value="1-deoxy-D-xylulose 5-phosphate reductoisomerase"/>
    <property type="match status" value="1"/>
</dbReference>
<dbReference type="InterPro" id="IPR013644">
    <property type="entry name" value="DXP_reductoisomerase_C"/>
</dbReference>
<dbReference type="SUPFAM" id="SSF55347">
    <property type="entry name" value="Glyceraldehyde-3-phosphate dehydrogenase-like, C-terminal domain"/>
    <property type="match status" value="1"/>
</dbReference>
<dbReference type="GO" id="GO:0030145">
    <property type="term" value="F:manganese ion binding"/>
    <property type="evidence" value="ECO:0007669"/>
    <property type="project" value="TreeGrafter"/>
</dbReference>
<dbReference type="GO" id="GO:0016853">
    <property type="term" value="F:isomerase activity"/>
    <property type="evidence" value="ECO:0007669"/>
    <property type="project" value="UniProtKB-KW"/>
</dbReference>
<dbReference type="Pfam" id="PF13288">
    <property type="entry name" value="DXPR_C"/>
    <property type="match status" value="1"/>
</dbReference>
<dbReference type="EC" id="1.1.1.267" evidence="4 13"/>
<feature type="domain" description="DXP reductoisomerase C-terminal" evidence="16">
    <location>
        <begin position="266"/>
        <end position="382"/>
    </location>
</feature>
<dbReference type="Proteomes" id="UP000226429">
    <property type="component" value="Unassembled WGS sequence"/>
</dbReference>
<dbReference type="UniPathway" id="UPA00056">
    <property type="reaction ID" value="UER00092"/>
</dbReference>
<gene>
    <name evidence="13" type="primary">dxr</name>
    <name evidence="17" type="ORF">CFE62_005940</name>
</gene>
<feature type="binding site" evidence="13">
    <location>
        <position position="223"/>
    </location>
    <ligand>
        <name>1-deoxy-D-xylulose 5-phosphate</name>
        <dbReference type="ChEBI" id="CHEBI:57792"/>
    </ligand>
</feature>
<comment type="catalytic activity">
    <reaction evidence="10">
        <text>2-C-methyl-D-erythritol 4-phosphate + NADP(+) = 1-deoxy-D-xylulose 5-phosphate + NADPH + H(+)</text>
        <dbReference type="Rhea" id="RHEA:13717"/>
        <dbReference type="ChEBI" id="CHEBI:15378"/>
        <dbReference type="ChEBI" id="CHEBI:57783"/>
        <dbReference type="ChEBI" id="CHEBI:57792"/>
        <dbReference type="ChEBI" id="CHEBI:58262"/>
        <dbReference type="ChEBI" id="CHEBI:58349"/>
        <dbReference type="EC" id="1.1.1.267"/>
    </reaction>
    <physiologicalReaction direction="right-to-left" evidence="10">
        <dbReference type="Rhea" id="RHEA:13719"/>
    </physiologicalReaction>
</comment>
<dbReference type="SUPFAM" id="SSF69055">
    <property type="entry name" value="1-deoxy-D-xylulose-5-phosphate reductoisomerase, C-terminal domain"/>
    <property type="match status" value="1"/>
</dbReference>
<comment type="caution">
    <text evidence="17">The sequence shown here is derived from an EMBL/GenBank/DDBJ whole genome shotgun (WGS) entry which is preliminary data.</text>
</comment>
<feature type="binding site" evidence="13">
    <location>
        <position position="152"/>
    </location>
    <ligand>
        <name>Mn(2+)</name>
        <dbReference type="ChEBI" id="CHEBI:29035"/>
    </ligand>
</feature>
<evidence type="ECO:0000256" key="1">
    <source>
        <dbReference type="ARBA" id="ARBA00001941"/>
    </source>
</evidence>
<comment type="caution">
    <text evidence="13">Lacks conserved residue(s) required for the propagation of feature annotation.</text>
</comment>
<comment type="function">
    <text evidence="11 13">Catalyzes the NADPH-dependent rearrangement and reduction of 1-deoxy-D-xylulose-5-phosphate (DXP) to 2-C-methyl-D-erythritol 4-phosphate (MEP).</text>
</comment>
<feature type="binding site" evidence="13">
    <location>
        <position position="150"/>
    </location>
    <ligand>
        <name>Mn(2+)</name>
        <dbReference type="ChEBI" id="CHEBI:29035"/>
    </ligand>
</feature>
<evidence type="ECO:0000313" key="18">
    <source>
        <dbReference type="Proteomes" id="UP000226429"/>
    </source>
</evidence>
<evidence type="ECO:0000259" key="15">
    <source>
        <dbReference type="Pfam" id="PF08436"/>
    </source>
</evidence>
<evidence type="ECO:0000256" key="10">
    <source>
        <dbReference type="ARBA" id="ARBA00048543"/>
    </source>
</evidence>
<comment type="similarity">
    <text evidence="3 13">Belongs to the DXR family.</text>
</comment>
<comment type="pathway">
    <text evidence="2 13">Isoprenoid biosynthesis; isopentenyl diphosphate biosynthesis via DXP pathway; isopentenyl diphosphate from 1-deoxy-D-xylulose 5-phosphate: step 1/6.</text>
</comment>
<feature type="binding site" evidence="13">
    <location>
        <position position="126"/>
    </location>
    <ligand>
        <name>NADPH</name>
        <dbReference type="ChEBI" id="CHEBI:57783"/>
    </ligand>
</feature>
<feature type="binding site" evidence="13">
    <location>
        <position position="10"/>
    </location>
    <ligand>
        <name>NADPH</name>
        <dbReference type="ChEBI" id="CHEBI:57783"/>
    </ligand>
</feature>
<dbReference type="PANTHER" id="PTHR30525">
    <property type="entry name" value="1-DEOXY-D-XYLULOSE 5-PHOSPHATE REDUCTOISOMERASE"/>
    <property type="match status" value="1"/>
</dbReference>
<feature type="binding site" evidence="13">
    <location>
        <position position="38"/>
    </location>
    <ligand>
        <name>NADPH</name>
        <dbReference type="ChEBI" id="CHEBI:57783"/>
    </ligand>
</feature>
<feature type="binding site" evidence="13">
    <location>
        <position position="181"/>
    </location>
    <ligand>
        <name>1-deoxy-D-xylulose 5-phosphate</name>
        <dbReference type="ChEBI" id="CHEBI:57792"/>
    </ligand>
</feature>
<keyword evidence="5 13" id="KW-0479">Metal-binding</keyword>
<dbReference type="PIRSF" id="PIRSF006205">
    <property type="entry name" value="Dxp_reductismrs"/>
    <property type="match status" value="1"/>
</dbReference>
<evidence type="ECO:0000256" key="11">
    <source>
        <dbReference type="ARBA" id="ARBA00054845"/>
    </source>
</evidence>
<dbReference type="InterPro" id="IPR026877">
    <property type="entry name" value="DXPR_C"/>
</dbReference>
<feature type="binding site" evidence="13">
    <location>
        <position position="125"/>
    </location>
    <ligand>
        <name>1-deoxy-D-xylulose 5-phosphate</name>
        <dbReference type="ChEBI" id="CHEBI:57792"/>
    </ligand>
</feature>
<reference evidence="17 18" key="1">
    <citation type="journal article" date="2017" name="Int. J. Syst. Evol. Microbiol.">
        <title>Aquarickettsiella crustaci n. gen. n. sp. (Gammaproteobacteria: Legionellales: Coxiellaceae); a bacterial pathogen of the freshwater crustacean: Gammarus fossarum (Malacostraca: Amphipoda).</title>
        <authorList>
            <person name="Bojko J."/>
            <person name="Dunn A.M."/>
            <person name="Stebbing P.D."/>
            <person name="Van Aerle R."/>
            <person name="Bacela-Spychalska K."/>
            <person name="Bean T.P."/>
            <person name="Stentiford G.D."/>
        </authorList>
    </citation>
    <scope>NUCLEOTIDE SEQUENCE [LARGE SCALE GENOMIC DNA]</scope>
    <source>
        <strain evidence="17">RA15029</strain>
    </source>
</reference>
<dbReference type="InterPro" id="IPR013512">
    <property type="entry name" value="DXP_reductoisomerase_N"/>
</dbReference>
<dbReference type="Pfam" id="PF08436">
    <property type="entry name" value="DXP_redisom_C"/>
    <property type="match status" value="1"/>
</dbReference>
<comment type="cofactor">
    <cofactor evidence="1">
        <name>Co(2+)</name>
        <dbReference type="ChEBI" id="CHEBI:48828"/>
    </cofactor>
</comment>
<feature type="binding site" evidence="13">
    <location>
        <position position="152"/>
    </location>
    <ligand>
        <name>1-deoxy-D-xylulose 5-phosphate</name>
        <dbReference type="ChEBI" id="CHEBI:57792"/>
    </ligand>
</feature>
<feature type="binding site" evidence="13">
    <location>
        <position position="13"/>
    </location>
    <ligand>
        <name>NADPH</name>
        <dbReference type="ChEBI" id="CHEBI:57783"/>
    </ligand>
</feature>
<keyword evidence="9 13" id="KW-0414">Isoprene biosynthesis</keyword>
<dbReference type="AlphaFoldDB" id="A0A370CG10"/>
<protein>
    <recommendedName>
        <fullName evidence="12 13">1-deoxy-D-xylulose 5-phosphate reductoisomerase</fullName>
        <shortName evidence="13">DXP reductoisomerase</shortName>
        <ecNumber evidence="4 13">1.1.1.267</ecNumber>
    </recommendedName>
    <alternativeName>
        <fullName evidence="13">1-deoxyxylulose-5-phosphate reductoisomerase</fullName>
    </alternativeName>
    <alternativeName>
        <fullName evidence="13">2-C-methyl-D-erythritol 4-phosphate synthase</fullName>
    </alternativeName>
</protein>
<dbReference type="FunFam" id="3.40.50.720:FF:000045">
    <property type="entry name" value="1-deoxy-D-xylulose 5-phosphate reductoisomerase"/>
    <property type="match status" value="1"/>
</dbReference>
<feature type="binding site" evidence="13">
    <location>
        <position position="226"/>
    </location>
    <ligand>
        <name>Mn(2+)</name>
        <dbReference type="ChEBI" id="CHEBI:29035"/>
    </ligand>
</feature>
<dbReference type="GO" id="GO:0051484">
    <property type="term" value="P:isopentenyl diphosphate biosynthetic process, methylerythritol 4-phosphate pathway involved in terpenoid biosynthetic process"/>
    <property type="evidence" value="ECO:0007669"/>
    <property type="project" value="TreeGrafter"/>
</dbReference>
<dbReference type="NCBIfam" id="NF003938">
    <property type="entry name" value="PRK05447.1-1"/>
    <property type="match status" value="1"/>
</dbReference>
<dbReference type="Gene3D" id="1.10.1740.10">
    <property type="match status" value="1"/>
</dbReference>
<comment type="cofactor">
    <cofactor evidence="13">
        <name>Mg(2+)</name>
        <dbReference type="ChEBI" id="CHEBI:18420"/>
    </cofactor>
    <cofactor evidence="13">
        <name>Mn(2+)</name>
        <dbReference type="ChEBI" id="CHEBI:29035"/>
    </cofactor>
</comment>
<evidence type="ECO:0000256" key="9">
    <source>
        <dbReference type="ARBA" id="ARBA00023229"/>
    </source>
</evidence>
<sequence length="409" mass="44497">MKYLTILGATGSIGVHTLDVIAAHPERFKVIALTAHHNIDLLFQQCLKFTPAYAVLGCKKLAEDLTRRLRSASLKTEVLFGTEALVFVASLEKVNTVMAAIVGAAGLLPTLSAIKAKKQVLLANKEALVMAGSLLIEEARRAQVTLLPVDSEHNAIFQCLHGQFELGRASKRLSKIILTASGGALRHKPLAQLQAATPAEACAHPNWSMGRKISIDSATLMNKGFEVIEAYFLFGLSLEQIEVVLHPQSIVHSLVEYLDGSILAQLASPDMRIPISYALAFPQRINNAASSLDLLKIARLDFLAIDEKRYPSLALAYKALQIGGTATTILNAANEIAVQAFLQGKIYFSDIARLNQAVLEKIHSRPASNLDVILEDDNLAREIAKEMILKHYSTLLETDGMIVPESAIH</sequence>
<keyword evidence="6 13" id="KW-0521">NADP</keyword>
<feature type="binding site" evidence="13">
    <location>
        <position position="11"/>
    </location>
    <ligand>
        <name>NADPH</name>
        <dbReference type="ChEBI" id="CHEBI:57783"/>
    </ligand>
</feature>
<evidence type="ECO:0000256" key="12">
    <source>
        <dbReference type="ARBA" id="ARBA00071224"/>
    </source>
</evidence>
<keyword evidence="13" id="KW-0460">Magnesium</keyword>
<feature type="binding site" evidence="13">
    <location>
        <position position="124"/>
    </location>
    <ligand>
        <name>NADPH</name>
        <dbReference type="ChEBI" id="CHEBI:57783"/>
    </ligand>
</feature>
<name>A0A370CG10_9COXI</name>
<feature type="binding site" evidence="13">
    <location>
        <position position="151"/>
    </location>
    <ligand>
        <name>1-deoxy-D-xylulose 5-phosphate</name>
        <dbReference type="ChEBI" id="CHEBI:57792"/>
    </ligand>
</feature>
<evidence type="ECO:0000256" key="8">
    <source>
        <dbReference type="ARBA" id="ARBA00023211"/>
    </source>
</evidence>
<evidence type="ECO:0000313" key="17">
    <source>
        <dbReference type="EMBL" id="RDH40022.1"/>
    </source>
</evidence>
<evidence type="ECO:0000259" key="16">
    <source>
        <dbReference type="Pfam" id="PF13288"/>
    </source>
</evidence>
<dbReference type="NCBIfam" id="NF009114">
    <property type="entry name" value="PRK12464.1"/>
    <property type="match status" value="1"/>
</dbReference>
<dbReference type="Gene3D" id="3.40.50.720">
    <property type="entry name" value="NAD(P)-binding Rossmann-like Domain"/>
    <property type="match status" value="1"/>
</dbReference>
<dbReference type="PANTHER" id="PTHR30525:SF0">
    <property type="entry name" value="1-DEOXY-D-XYLULOSE 5-PHOSPHATE REDUCTOISOMERASE, CHLOROPLASTIC"/>
    <property type="match status" value="1"/>
</dbReference>
<evidence type="ECO:0000256" key="13">
    <source>
        <dbReference type="HAMAP-Rule" id="MF_00183"/>
    </source>
</evidence>
<evidence type="ECO:0000256" key="7">
    <source>
        <dbReference type="ARBA" id="ARBA00023002"/>
    </source>
</evidence>
<keyword evidence="18" id="KW-1185">Reference proteome</keyword>
<evidence type="ECO:0000259" key="14">
    <source>
        <dbReference type="Pfam" id="PF02670"/>
    </source>
</evidence>
<feature type="domain" description="1-deoxy-D-xylulose 5-phosphate reductoisomerase N-terminal" evidence="14">
    <location>
        <begin position="4"/>
        <end position="132"/>
    </location>
</feature>
<proteinExistence type="inferred from homology"/>
<evidence type="ECO:0000256" key="6">
    <source>
        <dbReference type="ARBA" id="ARBA00022857"/>
    </source>
</evidence>